<organism evidence="2">
    <name type="scientific">Paenibacillus sp. SYP-B3998</name>
    <dbReference type="NCBI Taxonomy" id="2678564"/>
    <lineage>
        <taxon>Bacteria</taxon>
        <taxon>Bacillati</taxon>
        <taxon>Bacillota</taxon>
        <taxon>Bacilli</taxon>
        <taxon>Bacillales</taxon>
        <taxon>Paenibacillaceae</taxon>
        <taxon>Paenibacillus</taxon>
    </lineage>
</organism>
<protein>
    <submittedName>
        <fullName evidence="2">Uncharacterized protein</fullName>
    </submittedName>
</protein>
<reference evidence="2" key="1">
    <citation type="submission" date="2020-02" db="EMBL/GenBank/DDBJ databases">
        <authorList>
            <person name="Shen X.-R."/>
            <person name="Zhang Y.-X."/>
        </authorList>
    </citation>
    <scope>NUCLEOTIDE SEQUENCE</scope>
    <source>
        <strain evidence="2">SYP-B3998</strain>
    </source>
</reference>
<dbReference type="AlphaFoldDB" id="A0A6G4A0J8"/>
<name>A0A6G4A0J8_9BACL</name>
<gene>
    <name evidence="2" type="ORF">GK047_17600</name>
</gene>
<dbReference type="RefSeq" id="WP_163949455.1">
    <property type="nucleotide sequence ID" value="NZ_JAAIKC010000006.1"/>
</dbReference>
<accession>A0A6G4A0J8</accession>
<evidence type="ECO:0000313" key="2">
    <source>
        <dbReference type="EMBL" id="NEW07818.1"/>
    </source>
</evidence>
<sequence length="56" mass="6399">MMKILNLLLICVACFFLLLLAFDSDSPATPKDPNPMKSNQEQFTRIQPTYYAETSK</sequence>
<proteinExistence type="predicted"/>
<feature type="compositionally biased region" description="Polar residues" evidence="1">
    <location>
        <begin position="36"/>
        <end position="56"/>
    </location>
</feature>
<feature type="region of interest" description="Disordered" evidence="1">
    <location>
        <begin position="28"/>
        <end position="56"/>
    </location>
</feature>
<dbReference type="EMBL" id="JAAIKC010000006">
    <property type="protein sequence ID" value="NEW07818.1"/>
    <property type="molecule type" value="Genomic_DNA"/>
</dbReference>
<comment type="caution">
    <text evidence="2">The sequence shown here is derived from an EMBL/GenBank/DDBJ whole genome shotgun (WGS) entry which is preliminary data.</text>
</comment>
<evidence type="ECO:0000256" key="1">
    <source>
        <dbReference type="SAM" id="MobiDB-lite"/>
    </source>
</evidence>